<evidence type="ECO:0000313" key="2">
    <source>
        <dbReference type="Proteomes" id="UP000199111"/>
    </source>
</evidence>
<sequence length="292" mass="31516">MDRIRATTRHFGDLDDLYGGGHARRAVAAYLVHDVAPLLRGTGGGSRPDLFRAAGELAYLAAYMAMDAGAHGLALRYYVQAVRLADEAGDRALRATALRSMAVQAREVGHNREALALADAAASALGDCGPQRILAWITGMQAEAHAGVADRWDALLLLRRTEAQLERADSLPEKEWVGNYRRESLQHQTGLALTALGDHAGAAQHFAASMGTRRPVERRTRAMIGLRCAHAHLRGGDAERAAATVLGLREDLAGIASARVHRELRQLRQEWQPYRAAPHVATADSLAAGLLH</sequence>
<accession>A0A1I3SMK1</accession>
<protein>
    <recommendedName>
        <fullName evidence="3">Transcriptional regulator</fullName>
    </recommendedName>
</protein>
<keyword evidence="2" id="KW-1185">Reference proteome</keyword>
<organism evidence="1 2">
    <name type="scientific">Streptosporangium canum</name>
    <dbReference type="NCBI Taxonomy" id="324952"/>
    <lineage>
        <taxon>Bacteria</taxon>
        <taxon>Bacillati</taxon>
        <taxon>Actinomycetota</taxon>
        <taxon>Actinomycetes</taxon>
        <taxon>Streptosporangiales</taxon>
        <taxon>Streptosporangiaceae</taxon>
        <taxon>Streptosporangium</taxon>
    </lineage>
</organism>
<dbReference type="EMBL" id="FOQY01000010">
    <property type="protein sequence ID" value="SFJ58656.1"/>
    <property type="molecule type" value="Genomic_DNA"/>
</dbReference>
<dbReference type="GeneID" id="96299139"/>
<proteinExistence type="predicted"/>
<evidence type="ECO:0008006" key="3">
    <source>
        <dbReference type="Google" id="ProtNLM"/>
    </source>
</evidence>
<dbReference type="RefSeq" id="WP_093887941.1">
    <property type="nucleotide sequence ID" value="NZ_FOQY01000010.1"/>
</dbReference>
<name>A0A1I3SMK1_9ACTN</name>
<gene>
    <name evidence="1" type="ORF">SAMN05216275_11076</name>
</gene>
<dbReference type="AlphaFoldDB" id="A0A1I3SMK1"/>
<dbReference type="Proteomes" id="UP000199111">
    <property type="component" value="Unassembled WGS sequence"/>
</dbReference>
<reference evidence="2" key="1">
    <citation type="submission" date="2016-10" db="EMBL/GenBank/DDBJ databases">
        <authorList>
            <person name="Varghese N."/>
            <person name="Submissions S."/>
        </authorList>
    </citation>
    <scope>NUCLEOTIDE SEQUENCE [LARGE SCALE GENOMIC DNA]</scope>
    <source>
        <strain evidence="2">CGMCC 4.2126</strain>
    </source>
</reference>
<evidence type="ECO:0000313" key="1">
    <source>
        <dbReference type="EMBL" id="SFJ58656.1"/>
    </source>
</evidence>